<dbReference type="Pfam" id="PF00903">
    <property type="entry name" value="Glyoxalase"/>
    <property type="match status" value="2"/>
</dbReference>
<dbReference type="PANTHER" id="PTHR43048:SF3">
    <property type="entry name" value="METHYLMALONYL-COA EPIMERASE, MITOCHONDRIAL"/>
    <property type="match status" value="1"/>
</dbReference>
<dbReference type="Proteomes" id="UP000322634">
    <property type="component" value="Unassembled WGS sequence"/>
</dbReference>
<evidence type="ECO:0000313" key="5">
    <source>
        <dbReference type="Proteomes" id="UP000322634"/>
    </source>
</evidence>
<dbReference type="EMBL" id="VSFF01000015">
    <property type="protein sequence ID" value="TYC08910.1"/>
    <property type="molecule type" value="Genomic_DNA"/>
</dbReference>
<organism evidence="4 5">
    <name type="scientific">Actinomadura syzygii</name>
    <dbReference type="NCBI Taxonomy" id="1427538"/>
    <lineage>
        <taxon>Bacteria</taxon>
        <taxon>Bacillati</taxon>
        <taxon>Actinomycetota</taxon>
        <taxon>Actinomycetes</taxon>
        <taxon>Streptosporangiales</taxon>
        <taxon>Thermomonosporaceae</taxon>
        <taxon>Actinomadura</taxon>
    </lineage>
</organism>
<protein>
    <submittedName>
        <fullName evidence="4">Extradiol dioxygenase</fullName>
    </submittedName>
</protein>
<name>A0A5D0TU11_9ACTN</name>
<feature type="region of interest" description="Disordered" evidence="2">
    <location>
        <begin position="385"/>
        <end position="419"/>
    </location>
</feature>
<dbReference type="GO" id="GO:0051213">
    <property type="term" value="F:dioxygenase activity"/>
    <property type="evidence" value="ECO:0007669"/>
    <property type="project" value="UniProtKB-KW"/>
</dbReference>
<gene>
    <name evidence="4" type="ORF">FXF65_35895</name>
</gene>
<dbReference type="AlphaFoldDB" id="A0A5D0TU11"/>
<sequence>MPDPNAADPSGRPELYDVGGVLLPRPFKIRRFGHFGYNTDRLDESLRFFTDVLGFRVTDEADLFESVPPEVRAKAEAVVTDPRMYFTSHGSDHHALLLAHRTFGTFNRNDRYAPDNTLSQITWQVGGLREVADAVGYLRERGVRIGRVGRDMPGSNWHVYFLDPDGNTLELYYGMEQIGWGRNSKPRAMHDRAFDRAPELPQMSEAAEVREARARGVDVDSGWRPDEAHLDERHDVEGVLLPRPFKVTKLGPVSMFTADLDGMLAFYTDVMGFAVTETADVDGHRVAFLRHGAEHHSLVLADKALRERLRLSPHTSNLSMGMEVGTYRQLRDAVEFLTERGFERRDDLPADLHRGIDLAAYFTAPDGHLVQLYYYMETVGWDGRPRPREQRRDVSGAWPETLEPLSDTYTDQTFMGPLG</sequence>
<keyword evidence="4" id="KW-0223">Dioxygenase</keyword>
<evidence type="ECO:0000256" key="1">
    <source>
        <dbReference type="ARBA" id="ARBA00022723"/>
    </source>
</evidence>
<reference evidence="4 5" key="1">
    <citation type="submission" date="2019-08" db="EMBL/GenBank/DDBJ databases">
        <title>Actinomadura sp. nov. CYP1-5 isolated from mountain soil.</title>
        <authorList>
            <person name="Songsumanus A."/>
            <person name="Kuncharoen N."/>
            <person name="Kudo T."/>
            <person name="Yuki M."/>
            <person name="Igarashi Y."/>
            <person name="Tanasupawat S."/>
        </authorList>
    </citation>
    <scope>NUCLEOTIDE SEQUENCE [LARGE SCALE GENOMIC DNA]</scope>
    <source>
        <strain evidence="4 5">GKU157</strain>
    </source>
</reference>
<dbReference type="PROSITE" id="PS51819">
    <property type="entry name" value="VOC"/>
    <property type="match status" value="2"/>
</dbReference>
<evidence type="ECO:0000256" key="2">
    <source>
        <dbReference type="SAM" id="MobiDB-lite"/>
    </source>
</evidence>
<keyword evidence="5" id="KW-1185">Reference proteome</keyword>
<dbReference type="OrthoDB" id="3827654at2"/>
<feature type="domain" description="VOC" evidence="3">
    <location>
        <begin position="249"/>
        <end position="375"/>
    </location>
</feature>
<dbReference type="Gene3D" id="3.10.180.10">
    <property type="entry name" value="2,3-Dihydroxybiphenyl 1,2-Dioxygenase, domain 1"/>
    <property type="match status" value="2"/>
</dbReference>
<evidence type="ECO:0000313" key="4">
    <source>
        <dbReference type="EMBL" id="TYC08910.1"/>
    </source>
</evidence>
<feature type="compositionally biased region" description="Basic and acidic residues" evidence="2">
    <location>
        <begin position="385"/>
        <end position="394"/>
    </location>
</feature>
<keyword evidence="4" id="KW-0560">Oxidoreductase</keyword>
<accession>A0A5D0TU11</accession>
<dbReference type="GO" id="GO:0046872">
    <property type="term" value="F:metal ion binding"/>
    <property type="evidence" value="ECO:0007669"/>
    <property type="project" value="UniProtKB-KW"/>
</dbReference>
<dbReference type="GO" id="GO:0004493">
    <property type="term" value="F:methylmalonyl-CoA epimerase activity"/>
    <property type="evidence" value="ECO:0007669"/>
    <property type="project" value="TreeGrafter"/>
</dbReference>
<dbReference type="InterPro" id="IPR004360">
    <property type="entry name" value="Glyas_Fos-R_dOase_dom"/>
</dbReference>
<dbReference type="PANTHER" id="PTHR43048">
    <property type="entry name" value="METHYLMALONYL-COA EPIMERASE"/>
    <property type="match status" value="1"/>
</dbReference>
<evidence type="ECO:0000259" key="3">
    <source>
        <dbReference type="PROSITE" id="PS51819"/>
    </source>
</evidence>
<keyword evidence="1" id="KW-0479">Metal-binding</keyword>
<dbReference type="SUPFAM" id="SSF54593">
    <property type="entry name" value="Glyoxalase/Bleomycin resistance protein/Dihydroxybiphenyl dioxygenase"/>
    <property type="match status" value="2"/>
</dbReference>
<proteinExistence type="predicted"/>
<dbReference type="InterPro" id="IPR037523">
    <property type="entry name" value="VOC_core"/>
</dbReference>
<feature type="domain" description="VOC" evidence="3">
    <location>
        <begin position="31"/>
        <end position="174"/>
    </location>
</feature>
<dbReference type="InterPro" id="IPR029068">
    <property type="entry name" value="Glyas_Bleomycin-R_OHBP_Dase"/>
</dbReference>
<dbReference type="InterPro" id="IPR051785">
    <property type="entry name" value="MMCE/EMCE_epimerase"/>
</dbReference>
<dbReference type="RefSeq" id="WP_148354529.1">
    <property type="nucleotide sequence ID" value="NZ_JBHSBF010000032.1"/>
</dbReference>
<dbReference type="GO" id="GO:0046491">
    <property type="term" value="P:L-methylmalonyl-CoA metabolic process"/>
    <property type="evidence" value="ECO:0007669"/>
    <property type="project" value="TreeGrafter"/>
</dbReference>
<comment type="caution">
    <text evidence="4">The sequence shown here is derived from an EMBL/GenBank/DDBJ whole genome shotgun (WGS) entry which is preliminary data.</text>
</comment>